<comment type="caution">
    <text evidence="1">The sequence shown here is derived from an EMBL/GenBank/DDBJ whole genome shotgun (WGS) entry which is preliminary data.</text>
</comment>
<dbReference type="EMBL" id="BSPX01000018">
    <property type="protein sequence ID" value="GLT22053.1"/>
    <property type="molecule type" value="Genomic_DNA"/>
</dbReference>
<evidence type="ECO:0000313" key="1">
    <source>
        <dbReference type="EMBL" id="GLT22053.1"/>
    </source>
</evidence>
<protein>
    <submittedName>
        <fullName evidence="1">Uncharacterized protein</fullName>
    </submittedName>
</protein>
<keyword evidence="2" id="KW-1185">Reference proteome</keyword>
<evidence type="ECO:0000313" key="2">
    <source>
        <dbReference type="Proteomes" id="UP001157167"/>
    </source>
</evidence>
<name>A0ABQ6F902_9RHOO</name>
<sequence>MNPFKSGGDAFCLGLNCFIFDLNGFKCGLNLFRFTFHRFKSGVNLLRPAANCFPPPVSGFRLHPSQPRGAGFP</sequence>
<reference evidence="2" key="1">
    <citation type="journal article" date="2019" name="Int. J. Syst. Evol. Microbiol.">
        <title>The Global Catalogue of Microorganisms (GCM) 10K type strain sequencing project: providing services to taxonomists for standard genome sequencing and annotation.</title>
        <authorList>
            <consortium name="The Broad Institute Genomics Platform"/>
            <consortium name="The Broad Institute Genome Sequencing Center for Infectious Disease"/>
            <person name="Wu L."/>
            <person name="Ma J."/>
        </authorList>
    </citation>
    <scope>NUCLEOTIDE SEQUENCE [LARGE SCALE GENOMIC DNA]</scope>
    <source>
        <strain evidence="2">NBRC 102407</strain>
    </source>
</reference>
<accession>A0ABQ6F902</accession>
<gene>
    <name evidence="1" type="ORF">GCM10007933_15090</name>
</gene>
<organism evidence="1 2">
    <name type="scientific">Zoogloea oryzae</name>
    <dbReference type="NCBI Taxonomy" id="310767"/>
    <lineage>
        <taxon>Bacteria</taxon>
        <taxon>Pseudomonadati</taxon>
        <taxon>Pseudomonadota</taxon>
        <taxon>Betaproteobacteria</taxon>
        <taxon>Rhodocyclales</taxon>
        <taxon>Zoogloeaceae</taxon>
        <taxon>Zoogloea</taxon>
    </lineage>
</organism>
<dbReference type="Proteomes" id="UP001157167">
    <property type="component" value="Unassembled WGS sequence"/>
</dbReference>
<proteinExistence type="predicted"/>